<dbReference type="AlphaFoldDB" id="A0A6C0AXZ9"/>
<proteinExistence type="predicted"/>
<accession>A0A6C0AXZ9</accession>
<evidence type="ECO:0000313" key="1">
    <source>
        <dbReference type="EMBL" id="QHS84105.1"/>
    </source>
</evidence>
<dbReference type="EMBL" id="MN738772">
    <property type="protein sequence ID" value="QHS84105.1"/>
    <property type="molecule type" value="Genomic_DNA"/>
</dbReference>
<reference evidence="1" key="1">
    <citation type="journal article" date="2020" name="Nature">
        <title>Giant virus diversity and host interactions through global metagenomics.</title>
        <authorList>
            <person name="Schulz F."/>
            <person name="Roux S."/>
            <person name="Paez-Espino D."/>
            <person name="Jungbluth S."/>
            <person name="Walsh D.A."/>
            <person name="Denef V.J."/>
            <person name="McMahon K.D."/>
            <person name="Konstantinidis K.T."/>
            <person name="Eloe-Fadrosh E.A."/>
            <person name="Kyrpides N.C."/>
            <person name="Woyke T."/>
        </authorList>
    </citation>
    <scope>NUCLEOTIDE SEQUENCE</scope>
    <source>
        <strain evidence="1">GVMAG-S-ERX555965-48</strain>
    </source>
</reference>
<sequence length="95" mass="11658">MNYKQLHKILPLDIIKYIGEYDSSSKENMNNVIQELNDYNDKIQEYWAEDEQVYYMSEWQISRRQKWDPEFGNRAHPCLLKNIKKSPYLLKSLYY</sequence>
<name>A0A6C0AXZ9_9ZZZZ</name>
<organism evidence="1">
    <name type="scientific">viral metagenome</name>
    <dbReference type="NCBI Taxonomy" id="1070528"/>
    <lineage>
        <taxon>unclassified sequences</taxon>
        <taxon>metagenomes</taxon>
        <taxon>organismal metagenomes</taxon>
    </lineage>
</organism>
<protein>
    <submittedName>
        <fullName evidence="1">Uncharacterized protein</fullName>
    </submittedName>
</protein>